<sequence>MPVRGPLAIRRYRRNQLSGIDFGRWRSISTINGRLREKEVEGEKREILDLPRFPVRFVARGRFFVGELPSPHAGRRGEKGEGND</sequence>
<evidence type="ECO:0000313" key="1">
    <source>
        <dbReference type="EMBL" id="RRT66977.1"/>
    </source>
</evidence>
<organism evidence="1 2">
    <name type="scientific">Ensete ventricosum</name>
    <name type="common">Abyssinian banana</name>
    <name type="synonym">Musa ensete</name>
    <dbReference type="NCBI Taxonomy" id="4639"/>
    <lineage>
        <taxon>Eukaryota</taxon>
        <taxon>Viridiplantae</taxon>
        <taxon>Streptophyta</taxon>
        <taxon>Embryophyta</taxon>
        <taxon>Tracheophyta</taxon>
        <taxon>Spermatophyta</taxon>
        <taxon>Magnoliopsida</taxon>
        <taxon>Liliopsida</taxon>
        <taxon>Zingiberales</taxon>
        <taxon>Musaceae</taxon>
        <taxon>Ensete</taxon>
    </lineage>
</organism>
<dbReference type="AlphaFoldDB" id="A0A426ZSH0"/>
<accession>A0A426ZSH0</accession>
<feature type="non-terminal residue" evidence="1">
    <location>
        <position position="84"/>
    </location>
</feature>
<gene>
    <name evidence="1" type="ORF">B296_00039699</name>
</gene>
<comment type="caution">
    <text evidence="1">The sequence shown here is derived from an EMBL/GenBank/DDBJ whole genome shotgun (WGS) entry which is preliminary data.</text>
</comment>
<dbReference type="Proteomes" id="UP000287651">
    <property type="component" value="Unassembled WGS sequence"/>
</dbReference>
<reference evidence="1 2" key="1">
    <citation type="journal article" date="2014" name="Agronomy (Basel)">
        <title>A Draft Genome Sequence for Ensete ventricosum, the Drought-Tolerant Tree Against Hunger.</title>
        <authorList>
            <person name="Harrison J."/>
            <person name="Moore K.A."/>
            <person name="Paszkiewicz K."/>
            <person name="Jones T."/>
            <person name="Grant M."/>
            <person name="Ambacheew D."/>
            <person name="Muzemil S."/>
            <person name="Studholme D.J."/>
        </authorList>
    </citation>
    <scope>NUCLEOTIDE SEQUENCE [LARGE SCALE GENOMIC DNA]</scope>
</reference>
<name>A0A426ZSH0_ENSVE</name>
<protein>
    <submittedName>
        <fullName evidence="1">Uncharacterized protein</fullName>
    </submittedName>
</protein>
<evidence type="ECO:0000313" key="2">
    <source>
        <dbReference type="Proteomes" id="UP000287651"/>
    </source>
</evidence>
<proteinExistence type="predicted"/>
<dbReference type="EMBL" id="AMZH03005217">
    <property type="protein sequence ID" value="RRT66977.1"/>
    <property type="molecule type" value="Genomic_DNA"/>
</dbReference>